<comment type="caution">
    <text evidence="5">The sequence shown here is derived from an EMBL/GenBank/DDBJ whole genome shotgun (WGS) entry which is preliminary data.</text>
</comment>
<comment type="catalytic activity">
    <reaction evidence="1">
        <text>a uridine in mRNA = a pseudouridine in mRNA</text>
        <dbReference type="Rhea" id="RHEA:56644"/>
        <dbReference type="Rhea" id="RHEA-COMP:14658"/>
        <dbReference type="Rhea" id="RHEA-COMP:14659"/>
        <dbReference type="ChEBI" id="CHEBI:65314"/>
        <dbReference type="ChEBI" id="CHEBI:65315"/>
    </reaction>
</comment>
<comment type="similarity">
    <text evidence="2">Belongs to the pseudouridine synthase RluA family.</text>
</comment>
<keyword evidence="6" id="KW-1185">Reference proteome</keyword>
<feature type="region of interest" description="Disordered" evidence="4">
    <location>
        <begin position="120"/>
        <end position="145"/>
    </location>
</feature>
<evidence type="ECO:0000256" key="1">
    <source>
        <dbReference type="ARBA" id="ARBA00001166"/>
    </source>
</evidence>
<evidence type="ECO:0000256" key="2">
    <source>
        <dbReference type="ARBA" id="ARBA00010876"/>
    </source>
</evidence>
<feature type="compositionally biased region" description="Basic and acidic residues" evidence="4">
    <location>
        <begin position="20"/>
        <end position="53"/>
    </location>
</feature>
<dbReference type="Gene3D" id="3.30.2350.10">
    <property type="entry name" value="Pseudouridine synthase"/>
    <property type="match status" value="1"/>
</dbReference>
<dbReference type="GO" id="GO:0003723">
    <property type="term" value="F:RNA binding"/>
    <property type="evidence" value="ECO:0007669"/>
    <property type="project" value="InterPro"/>
</dbReference>
<feature type="region of interest" description="Disordered" evidence="4">
    <location>
        <begin position="1"/>
        <end position="53"/>
    </location>
</feature>
<gene>
    <name evidence="5" type="ORF">PFISCL1PPCAC_10372</name>
</gene>
<keyword evidence="3" id="KW-0413">Isomerase</keyword>
<dbReference type="Proteomes" id="UP001432322">
    <property type="component" value="Unassembled WGS sequence"/>
</dbReference>
<dbReference type="GO" id="GO:0001522">
    <property type="term" value="P:pseudouridine synthesis"/>
    <property type="evidence" value="ECO:0007669"/>
    <property type="project" value="InterPro"/>
</dbReference>
<reference evidence="5" key="1">
    <citation type="submission" date="2023-10" db="EMBL/GenBank/DDBJ databases">
        <title>Genome assembly of Pristionchus species.</title>
        <authorList>
            <person name="Yoshida K."/>
            <person name="Sommer R.J."/>
        </authorList>
    </citation>
    <scope>NUCLEOTIDE SEQUENCE</scope>
    <source>
        <strain evidence="5">RS5133</strain>
    </source>
</reference>
<evidence type="ECO:0000256" key="4">
    <source>
        <dbReference type="SAM" id="MobiDB-lite"/>
    </source>
</evidence>
<dbReference type="GO" id="GO:0009982">
    <property type="term" value="F:pseudouridine synthase activity"/>
    <property type="evidence" value="ECO:0007669"/>
    <property type="project" value="InterPro"/>
</dbReference>
<dbReference type="InterPro" id="IPR050188">
    <property type="entry name" value="RluA_PseudoU_synthase"/>
</dbReference>
<dbReference type="InterPro" id="IPR020103">
    <property type="entry name" value="PsdUridine_synth_cat_dom_sf"/>
</dbReference>
<accession>A0AAV5VKC3</accession>
<evidence type="ECO:0000313" key="5">
    <source>
        <dbReference type="EMBL" id="GMT19075.1"/>
    </source>
</evidence>
<dbReference type="PANTHER" id="PTHR21600:SF83">
    <property type="entry name" value="PSEUDOURIDYLATE SYNTHASE RPUSD4, MITOCHONDRIAL"/>
    <property type="match status" value="1"/>
</dbReference>
<sequence length="432" mass="49449">SAHDDFFGIEYIQSTSQSNENRKDEGSQEKREVKRYSIEERRELSEMESKKMSGTEFMDAAFFPEVRERKEEIGEWSKGEEGTKSIWEEQYFQRREGYCRQNRIERRIWYCRNDDRSMVVEERSEKRPKKEKEHSGGEDERVPSGLESIRSQSFPVWKMNENQLVDALCERVVYNDGEIFAIDKPMGLAYSGGKESGKLRLCGLAARVKDRLLPKCERLHPVLSLEKAYSGITLFTTFILAIKVYCISFSNRLLQSELVERMKHGEITIKTECIVRGAPRTDRFFIEAPLIKSTKEGQIKLYAARKDDARGMGATTGVKKIRGNEAHSHVELETRSEIAHQLRAHLALSGTPLIGDGVYGGKKGAPMRYPSQILSSLSLTRNQSTRLPMFIHRREISIPSIISTKPGISIIAPLPPHFTLLLKKLSLLKKMK</sequence>
<evidence type="ECO:0000256" key="3">
    <source>
        <dbReference type="ARBA" id="ARBA00023235"/>
    </source>
</evidence>
<organism evidence="5 6">
    <name type="scientific">Pristionchus fissidentatus</name>
    <dbReference type="NCBI Taxonomy" id="1538716"/>
    <lineage>
        <taxon>Eukaryota</taxon>
        <taxon>Metazoa</taxon>
        <taxon>Ecdysozoa</taxon>
        <taxon>Nematoda</taxon>
        <taxon>Chromadorea</taxon>
        <taxon>Rhabditida</taxon>
        <taxon>Rhabditina</taxon>
        <taxon>Diplogasteromorpha</taxon>
        <taxon>Diplogasteroidea</taxon>
        <taxon>Neodiplogasteridae</taxon>
        <taxon>Pristionchus</taxon>
    </lineage>
</organism>
<feature type="non-terminal residue" evidence="5">
    <location>
        <position position="1"/>
    </location>
</feature>
<dbReference type="EMBL" id="BTSY01000003">
    <property type="protein sequence ID" value="GMT19075.1"/>
    <property type="molecule type" value="Genomic_DNA"/>
</dbReference>
<name>A0AAV5VKC3_9BILA</name>
<dbReference type="AlphaFoldDB" id="A0AAV5VKC3"/>
<proteinExistence type="inferred from homology"/>
<evidence type="ECO:0008006" key="7">
    <source>
        <dbReference type="Google" id="ProtNLM"/>
    </source>
</evidence>
<evidence type="ECO:0000313" key="6">
    <source>
        <dbReference type="Proteomes" id="UP001432322"/>
    </source>
</evidence>
<dbReference type="SUPFAM" id="SSF55120">
    <property type="entry name" value="Pseudouridine synthase"/>
    <property type="match status" value="1"/>
</dbReference>
<feature type="compositionally biased region" description="Basic and acidic residues" evidence="4">
    <location>
        <begin position="120"/>
        <end position="142"/>
    </location>
</feature>
<protein>
    <recommendedName>
        <fullName evidence="7">Pseudouridine synthase RsuA/RluA-like domain-containing protein</fullName>
    </recommendedName>
</protein>
<dbReference type="PANTHER" id="PTHR21600">
    <property type="entry name" value="MITOCHONDRIAL RNA PSEUDOURIDINE SYNTHASE"/>
    <property type="match status" value="1"/>
</dbReference>